<dbReference type="PROSITE" id="PS50144">
    <property type="entry name" value="MATH"/>
    <property type="match status" value="1"/>
</dbReference>
<dbReference type="InterPro" id="IPR008974">
    <property type="entry name" value="TRAF-like"/>
</dbReference>
<dbReference type="Gene3D" id="2.60.210.10">
    <property type="entry name" value="Apoptosis, Tumor Necrosis Factor Receptor Associated Protein 2, Chain A"/>
    <property type="match status" value="1"/>
</dbReference>
<feature type="non-terminal residue" evidence="2">
    <location>
        <position position="192"/>
    </location>
</feature>
<sequence>TVSGTKNSSHLNNSNIQTSVITDKSVIILSKKSKSFITGQKEKTGAPETPPLTMNHVTTQDRRNEVNPPNNVNDVEEMETQEVTAVEYMADTGGGEMDHSQNGEVMFGPQPDPGLAVQDADMEEDEARSEATFRFSLSQFSKLKDSVLSPPCYVRNLPWKIMVMPRTSHTQERTTQRSLGFFLQCNGESESS</sequence>
<accession>A0A146KYA4</accession>
<feature type="non-terminal residue" evidence="2">
    <location>
        <position position="1"/>
    </location>
</feature>
<dbReference type="AlphaFoldDB" id="A0A146KYA4"/>
<name>A0A146KYA4_LYGHE</name>
<keyword evidence="2" id="KW-0378">Hydrolase</keyword>
<dbReference type="SUPFAM" id="SSF49599">
    <property type="entry name" value="TRAF domain-like"/>
    <property type="match status" value="1"/>
</dbReference>
<feature type="domain" description="MATH" evidence="1">
    <location>
        <begin position="130"/>
        <end position="192"/>
    </location>
</feature>
<dbReference type="GO" id="GO:0016787">
    <property type="term" value="F:hydrolase activity"/>
    <property type="evidence" value="ECO:0007669"/>
    <property type="project" value="UniProtKB-KW"/>
</dbReference>
<gene>
    <name evidence="2" type="primary">USP7</name>
    <name evidence="2" type="ORF">g.9408</name>
</gene>
<protein>
    <submittedName>
        <fullName evidence="2">Ubiquitin carboxyl-terminal hydrolase 7</fullName>
    </submittedName>
</protein>
<organism evidence="2">
    <name type="scientific">Lygus hesperus</name>
    <name type="common">Western plant bug</name>
    <dbReference type="NCBI Taxonomy" id="30085"/>
    <lineage>
        <taxon>Eukaryota</taxon>
        <taxon>Metazoa</taxon>
        <taxon>Ecdysozoa</taxon>
        <taxon>Arthropoda</taxon>
        <taxon>Hexapoda</taxon>
        <taxon>Insecta</taxon>
        <taxon>Pterygota</taxon>
        <taxon>Neoptera</taxon>
        <taxon>Paraneoptera</taxon>
        <taxon>Hemiptera</taxon>
        <taxon>Heteroptera</taxon>
        <taxon>Panheteroptera</taxon>
        <taxon>Cimicomorpha</taxon>
        <taxon>Miridae</taxon>
        <taxon>Mirini</taxon>
        <taxon>Lygus</taxon>
    </lineage>
</organism>
<evidence type="ECO:0000259" key="1">
    <source>
        <dbReference type="PROSITE" id="PS50144"/>
    </source>
</evidence>
<proteinExistence type="predicted"/>
<dbReference type="InterPro" id="IPR002083">
    <property type="entry name" value="MATH/TRAF_dom"/>
</dbReference>
<dbReference type="EMBL" id="GDHC01017830">
    <property type="protein sequence ID" value="JAQ00799.1"/>
    <property type="molecule type" value="Transcribed_RNA"/>
</dbReference>
<reference evidence="2" key="1">
    <citation type="journal article" date="2016" name="Gigascience">
        <title>De novo construction of an expanded transcriptome assembly for the western tarnished plant bug, Lygus hesperus.</title>
        <authorList>
            <person name="Tassone E.E."/>
            <person name="Geib S.M."/>
            <person name="Hall B."/>
            <person name="Fabrick J.A."/>
            <person name="Brent C.S."/>
            <person name="Hull J.J."/>
        </authorList>
    </citation>
    <scope>NUCLEOTIDE SEQUENCE</scope>
</reference>
<evidence type="ECO:0000313" key="2">
    <source>
        <dbReference type="EMBL" id="JAQ00799.1"/>
    </source>
</evidence>